<evidence type="ECO:0000256" key="7">
    <source>
        <dbReference type="SAM" id="Coils"/>
    </source>
</evidence>
<feature type="binding site" evidence="6">
    <location>
        <position position="127"/>
    </location>
    <ligand>
        <name>ATP</name>
        <dbReference type="ChEBI" id="CHEBI:30616"/>
    </ligand>
</feature>
<evidence type="ECO:0000256" key="2">
    <source>
        <dbReference type="ARBA" id="ARBA00022741"/>
    </source>
</evidence>
<dbReference type="PROSITE" id="PS50005">
    <property type="entry name" value="TPR"/>
    <property type="match status" value="1"/>
</dbReference>
<keyword evidence="8" id="KW-1133">Transmembrane helix</keyword>
<dbReference type="InterPro" id="IPR011009">
    <property type="entry name" value="Kinase-like_dom_sf"/>
</dbReference>
<dbReference type="EMBL" id="AP021861">
    <property type="protein sequence ID" value="BBO34671.1"/>
    <property type="molecule type" value="Genomic_DNA"/>
</dbReference>
<dbReference type="Gene3D" id="3.30.200.20">
    <property type="entry name" value="Phosphorylase Kinase, domain 1"/>
    <property type="match status" value="1"/>
</dbReference>
<feature type="transmembrane region" description="Helical" evidence="8">
    <location>
        <begin position="429"/>
        <end position="451"/>
    </location>
</feature>
<dbReference type="Pfam" id="PF13374">
    <property type="entry name" value="TPR_10"/>
    <property type="match status" value="1"/>
</dbReference>
<dbReference type="CDD" id="cd14014">
    <property type="entry name" value="STKc_PknB_like"/>
    <property type="match status" value="1"/>
</dbReference>
<keyword evidence="7" id="KW-0175">Coiled coil</keyword>
<feature type="domain" description="Protein kinase" evidence="9">
    <location>
        <begin position="98"/>
        <end position="402"/>
    </location>
</feature>
<evidence type="ECO:0000256" key="1">
    <source>
        <dbReference type="ARBA" id="ARBA00022679"/>
    </source>
</evidence>
<keyword evidence="2 6" id="KW-0547">Nucleotide-binding</keyword>
<dbReference type="RefSeq" id="WP_152100200.1">
    <property type="nucleotide sequence ID" value="NZ_AP021861.1"/>
</dbReference>
<keyword evidence="4 6" id="KW-0067">ATP-binding</keyword>
<evidence type="ECO:0000256" key="5">
    <source>
        <dbReference type="PROSITE-ProRule" id="PRU00339"/>
    </source>
</evidence>
<evidence type="ECO:0000256" key="4">
    <source>
        <dbReference type="ARBA" id="ARBA00022840"/>
    </source>
</evidence>
<feature type="coiled-coil region" evidence="7">
    <location>
        <begin position="454"/>
        <end position="481"/>
    </location>
</feature>
<keyword evidence="3" id="KW-0418">Kinase</keyword>
<dbReference type="Gene3D" id="1.25.40.10">
    <property type="entry name" value="Tetratricopeptide repeat domain"/>
    <property type="match status" value="2"/>
</dbReference>
<dbReference type="InterPro" id="IPR017441">
    <property type="entry name" value="Protein_kinase_ATP_BS"/>
</dbReference>
<keyword evidence="11" id="KW-1185">Reference proteome</keyword>
<evidence type="ECO:0000313" key="10">
    <source>
        <dbReference type="EMBL" id="BBO34671.1"/>
    </source>
</evidence>
<dbReference type="SUPFAM" id="SSF48452">
    <property type="entry name" value="TPR-like"/>
    <property type="match status" value="2"/>
</dbReference>
<evidence type="ECO:0000259" key="9">
    <source>
        <dbReference type="PROSITE" id="PS50011"/>
    </source>
</evidence>
<dbReference type="Gene3D" id="1.10.510.10">
    <property type="entry name" value="Transferase(Phosphotransferase) domain 1"/>
    <property type="match status" value="1"/>
</dbReference>
<organism evidence="10 11">
    <name type="scientific">Lacipirellula parvula</name>
    <dbReference type="NCBI Taxonomy" id="2650471"/>
    <lineage>
        <taxon>Bacteria</taxon>
        <taxon>Pseudomonadati</taxon>
        <taxon>Planctomycetota</taxon>
        <taxon>Planctomycetia</taxon>
        <taxon>Pirellulales</taxon>
        <taxon>Lacipirellulaceae</taxon>
        <taxon>Lacipirellula</taxon>
    </lineage>
</organism>
<evidence type="ECO:0000256" key="6">
    <source>
        <dbReference type="PROSITE-ProRule" id="PRU10141"/>
    </source>
</evidence>
<dbReference type="SMART" id="SM00028">
    <property type="entry name" value="TPR"/>
    <property type="match status" value="7"/>
</dbReference>
<dbReference type="PROSITE" id="PS00108">
    <property type="entry name" value="PROTEIN_KINASE_ST"/>
    <property type="match status" value="1"/>
</dbReference>
<dbReference type="PANTHER" id="PTHR43289:SF34">
    <property type="entry name" value="SERINE_THREONINE-PROTEIN KINASE YBDM-RELATED"/>
    <property type="match status" value="1"/>
</dbReference>
<dbReference type="InterPro" id="IPR008271">
    <property type="entry name" value="Ser/Thr_kinase_AS"/>
</dbReference>
<dbReference type="SUPFAM" id="SSF56112">
    <property type="entry name" value="Protein kinase-like (PK-like)"/>
    <property type="match status" value="1"/>
</dbReference>
<dbReference type="PROSITE" id="PS50011">
    <property type="entry name" value="PROTEIN_KINASE_DOM"/>
    <property type="match status" value="1"/>
</dbReference>
<feature type="repeat" description="TPR" evidence="5">
    <location>
        <begin position="579"/>
        <end position="612"/>
    </location>
</feature>
<dbReference type="AlphaFoldDB" id="A0A5K7XI84"/>
<proteinExistence type="predicted"/>
<reference evidence="11" key="1">
    <citation type="submission" date="2019-10" db="EMBL/GenBank/DDBJ databases">
        <title>Lacipirellula parvula gen. nov., sp. nov., representing a lineage of planctomycetes widespread in freshwater anoxic habitats, and description of the family Lacipirellulaceae.</title>
        <authorList>
            <person name="Dedysh S.N."/>
            <person name="Kulichevskaya I.S."/>
            <person name="Beletsky A.V."/>
            <person name="Rakitin A.L."/>
            <person name="Mardanov A.V."/>
            <person name="Ivanova A.A."/>
            <person name="Saltykova V.X."/>
            <person name="Rijpstra W.I.C."/>
            <person name="Sinninghe Damste J.S."/>
            <person name="Ravin N.V."/>
        </authorList>
    </citation>
    <scope>NUCLEOTIDE SEQUENCE [LARGE SCALE GENOMIC DNA]</scope>
    <source>
        <strain evidence="11">PX69</strain>
    </source>
</reference>
<dbReference type="SMART" id="SM00220">
    <property type="entry name" value="S_TKc"/>
    <property type="match status" value="1"/>
</dbReference>
<keyword evidence="8" id="KW-0472">Membrane</keyword>
<protein>
    <recommendedName>
        <fullName evidence="9">Protein kinase domain-containing protein</fullName>
    </recommendedName>
</protein>
<evidence type="ECO:0000256" key="8">
    <source>
        <dbReference type="SAM" id="Phobius"/>
    </source>
</evidence>
<dbReference type="InterPro" id="IPR011990">
    <property type="entry name" value="TPR-like_helical_dom_sf"/>
</dbReference>
<dbReference type="Proteomes" id="UP000326837">
    <property type="component" value="Chromosome"/>
</dbReference>
<dbReference type="GO" id="GO:0004674">
    <property type="term" value="F:protein serine/threonine kinase activity"/>
    <property type="evidence" value="ECO:0007669"/>
    <property type="project" value="TreeGrafter"/>
</dbReference>
<keyword evidence="1" id="KW-0808">Transferase</keyword>
<gene>
    <name evidence="10" type="ORF">PLANPX_4283</name>
</gene>
<name>A0A5K7XI84_9BACT</name>
<evidence type="ECO:0000313" key="11">
    <source>
        <dbReference type="Proteomes" id="UP000326837"/>
    </source>
</evidence>
<dbReference type="PROSITE" id="PS00107">
    <property type="entry name" value="PROTEIN_KINASE_ATP"/>
    <property type="match status" value="1"/>
</dbReference>
<accession>A0A5K7XI84</accession>
<dbReference type="InterPro" id="IPR000719">
    <property type="entry name" value="Prot_kinase_dom"/>
</dbReference>
<evidence type="ECO:0000256" key="3">
    <source>
        <dbReference type="ARBA" id="ARBA00022777"/>
    </source>
</evidence>
<keyword evidence="5" id="KW-0802">TPR repeat</keyword>
<dbReference type="GO" id="GO:0005524">
    <property type="term" value="F:ATP binding"/>
    <property type="evidence" value="ECO:0007669"/>
    <property type="project" value="UniProtKB-UniRule"/>
</dbReference>
<sequence>MTAGGNEDETIVSPQIEAHSERLATILDQYMSELESTGLPPDVERLAAEYPDLADELRSYADSLQVLHQMTTNLRPAAATRPDEVMTGGQRPKRLGDYEIIREVGRGGMGVVYEARQLSLNRQVALKVLPFAAMLDERQIARFRTEAQAAAQLHHPNIVPVHAVGQERGVHYFAMQFIAGQSLEHAIDDLRGYATPSDPTISHSHAAAVMKAAERERETAIDSAFSTRVSTHSRTYCHSVARLMLQAADALDHAHQLGVIHRDVKPSNLLLDRNGKLWITDFGLARIQSDSGVTISGDIVGTIRYMSPEQAAGNSAFVDCRTDVYALGATLYELLTLRPAHVGSGRQEILQQIESVEPVSPRSLNPAVPYDLETIALRALAKSRDERYPTAKSLADDLRRFLNGEPTEARRPTLTDRAAKWALRHRRSVALAATFLVVLTCVSATSALMIAQGERRTKEALAASEANRQRAEEHYQQARQVVDRFGTVANDLARLPGGEPLRRDLLNDTLEYYRQFIARANGDALLASDMAGAYNKAAVIAEALGERDDALQFCRQSLALFDQLIAAAPEDESLRARQANTYNSLGLLLAAIGESQEALDSYAKAVALQQAIADREPGADAPEQALAETYSNLGLLQGQLGEKPAARKSLSATIRLLGQLLEAKPNDVDLRHDLAIGFNNLSFVERGDDWSHSEASCRNAIALLDKLVAENDSRDAFRSDLALCQNNLGAILGHRKDWEQACVSYRKAIDLQRQLARKSGAVVLYRRDLAVFLNNLGQAQQELQDFSGAIESFAASEEIALQLAQDYPRELTFRSLAGAVLNNRAMAIESSGRAEESLPVYQTSIKHQQIAFDAAPQIAEYREFLSKHFFNYARALRAAGRLQDAADVTLRRRQLWPKDGEHLGKVASELAETATLLREMDAGGERTPDEPESLAAVETATVETLRQAAEQGNDLAALKNEAAFAFLHDHPIWVKLETPRQPLDGSP</sequence>
<dbReference type="KEGG" id="lpav:PLANPX_4283"/>
<dbReference type="Pfam" id="PF00069">
    <property type="entry name" value="Pkinase"/>
    <property type="match status" value="1"/>
</dbReference>
<keyword evidence="8" id="KW-0812">Transmembrane</keyword>
<dbReference type="InterPro" id="IPR019734">
    <property type="entry name" value="TPR_rpt"/>
</dbReference>
<dbReference type="PANTHER" id="PTHR43289">
    <property type="entry name" value="MITOGEN-ACTIVATED PROTEIN KINASE KINASE KINASE 20-RELATED"/>
    <property type="match status" value="1"/>
</dbReference>